<dbReference type="Pfam" id="PF00884">
    <property type="entry name" value="Sulfatase"/>
    <property type="match status" value="1"/>
</dbReference>
<evidence type="ECO:0000313" key="6">
    <source>
        <dbReference type="EMBL" id="KAF2130357.1"/>
    </source>
</evidence>
<proteinExistence type="inferred from homology"/>
<sequence>MAPSILLQPETPPSYAHPTKQARAEGGVSQAQNFQGSVGRNSSFHSPSSNGNGHVNSGNGSSNGIGFSVRQDEGRDFVASQILDQSSPGFASRNSASNGTSKKPNILYIMADQMAAPLLKMNDPESVIKTPNLDKLADTGVVFSSAYCNSPLCAPSRFTMCTGQLPSKIGGYDNASILGPEVPTYAHYLRREGYETALAGKMHFIGPDQLHGFEHRLTSDIYPGDLGWAVNWDKPDERQEWFHNMSSVMQAGPCVRSNQLDYDEDVMHKASQYLYDHVRSDPDSRKPFALTISLTHPHDPYTMIREYWDRYEGVDIPLPKVEINQEDQDSHSQRLLKCIDLWDNPVPDEAKIRARRAYFAACSFVDDQVGKLMNILKNCYLDKDTVVVFSGDHGDMLGERSMWYKMSWFENSARVPMIINCPSKFQSKRVTESVSTMDLLPTFVDLAGGNASAILPIDGVSLHDYLVSDEPGKDEVFGEYMGEGTVTPTYMIRRAQWKYTYSLVDPPQLFDLVSDPQELNDLATSAKPYHQQVLADFQIEAREKWDFQQIHKDALKSQRMRQIAWSALQIGRQESWDYQPPYNDRDRFIRSHIPLDDLERRSRFPVVDYLGREQTPMATHHGLAGANNE</sequence>
<evidence type="ECO:0000256" key="3">
    <source>
        <dbReference type="SAM" id="MobiDB-lite"/>
    </source>
</evidence>
<evidence type="ECO:0000259" key="5">
    <source>
        <dbReference type="Pfam" id="PF12411"/>
    </source>
</evidence>
<dbReference type="Proteomes" id="UP000799771">
    <property type="component" value="Unassembled WGS sequence"/>
</dbReference>
<dbReference type="InterPro" id="IPR051849">
    <property type="entry name" value="GAG-degrading_sulfatase"/>
</dbReference>
<dbReference type="InterPro" id="IPR024607">
    <property type="entry name" value="Sulfatase_CS"/>
</dbReference>
<dbReference type="PANTHER" id="PTHR46615">
    <property type="entry name" value="ARYLSULFATASE K"/>
    <property type="match status" value="1"/>
</dbReference>
<evidence type="ECO:0000259" key="4">
    <source>
        <dbReference type="Pfam" id="PF00884"/>
    </source>
</evidence>
<dbReference type="GO" id="GO:0015024">
    <property type="term" value="F:glucuronate-2-sulfatase activity"/>
    <property type="evidence" value="ECO:0007669"/>
    <property type="project" value="TreeGrafter"/>
</dbReference>
<dbReference type="InterPro" id="IPR000917">
    <property type="entry name" value="Sulfatase_N"/>
</dbReference>
<dbReference type="AlphaFoldDB" id="A0A6A6AHI6"/>
<dbReference type="Pfam" id="PF12411">
    <property type="entry name" value="Choline_sulf_C"/>
    <property type="match status" value="1"/>
</dbReference>
<dbReference type="Gene3D" id="3.40.720.10">
    <property type="entry name" value="Alkaline Phosphatase, subunit A"/>
    <property type="match status" value="1"/>
</dbReference>
<keyword evidence="7" id="KW-1185">Reference proteome</keyword>
<dbReference type="RefSeq" id="XP_033524744.1">
    <property type="nucleotide sequence ID" value="XM_033663616.1"/>
</dbReference>
<keyword evidence="2" id="KW-0378">Hydrolase</keyword>
<dbReference type="PANTHER" id="PTHR46615:SF1">
    <property type="entry name" value="ARYLSULFATASE K"/>
    <property type="match status" value="1"/>
</dbReference>
<protein>
    <submittedName>
        <fullName evidence="6">Choline-sulfatase</fullName>
    </submittedName>
</protein>
<dbReference type="EMBL" id="ML977504">
    <property type="protein sequence ID" value="KAF2130357.1"/>
    <property type="molecule type" value="Genomic_DNA"/>
</dbReference>
<dbReference type="CDD" id="cd16032">
    <property type="entry name" value="choline-sulfatase"/>
    <property type="match status" value="1"/>
</dbReference>
<dbReference type="OrthoDB" id="96314at2759"/>
<evidence type="ECO:0000256" key="1">
    <source>
        <dbReference type="ARBA" id="ARBA00008779"/>
    </source>
</evidence>
<dbReference type="SUPFAM" id="SSF53649">
    <property type="entry name" value="Alkaline phosphatase-like"/>
    <property type="match status" value="1"/>
</dbReference>
<feature type="compositionally biased region" description="Polar residues" evidence="3">
    <location>
        <begin position="29"/>
        <end position="47"/>
    </location>
</feature>
<feature type="compositionally biased region" description="Low complexity" evidence="3">
    <location>
        <begin position="48"/>
        <end position="64"/>
    </location>
</feature>
<dbReference type="InterPro" id="IPR025863">
    <property type="entry name" value="Choline_sulf_C_dom"/>
</dbReference>
<accession>A0A6A6AHI6</accession>
<dbReference type="FunFam" id="3.40.720.10:FF:000032">
    <property type="entry name" value="Choline sulfatase"/>
    <property type="match status" value="1"/>
</dbReference>
<reference evidence="6" key="1">
    <citation type="journal article" date="2020" name="Stud. Mycol.">
        <title>101 Dothideomycetes genomes: a test case for predicting lifestyles and emergence of pathogens.</title>
        <authorList>
            <person name="Haridas S."/>
            <person name="Albert R."/>
            <person name="Binder M."/>
            <person name="Bloem J."/>
            <person name="Labutti K."/>
            <person name="Salamov A."/>
            <person name="Andreopoulos B."/>
            <person name="Baker S."/>
            <person name="Barry K."/>
            <person name="Bills G."/>
            <person name="Bluhm B."/>
            <person name="Cannon C."/>
            <person name="Castanera R."/>
            <person name="Culley D."/>
            <person name="Daum C."/>
            <person name="Ezra D."/>
            <person name="Gonzalez J."/>
            <person name="Henrissat B."/>
            <person name="Kuo A."/>
            <person name="Liang C."/>
            <person name="Lipzen A."/>
            <person name="Lutzoni F."/>
            <person name="Magnuson J."/>
            <person name="Mondo S."/>
            <person name="Nolan M."/>
            <person name="Ohm R."/>
            <person name="Pangilinan J."/>
            <person name="Park H.-J."/>
            <person name="Ramirez L."/>
            <person name="Alfaro M."/>
            <person name="Sun H."/>
            <person name="Tritt A."/>
            <person name="Yoshinaga Y."/>
            <person name="Zwiers L.-H."/>
            <person name="Turgeon B."/>
            <person name="Goodwin S."/>
            <person name="Spatafora J."/>
            <person name="Crous P."/>
            <person name="Grigoriev I."/>
        </authorList>
    </citation>
    <scope>NUCLEOTIDE SEQUENCE</scope>
    <source>
        <strain evidence="6">CBS 119687</strain>
    </source>
</reference>
<dbReference type="GeneID" id="54404048"/>
<gene>
    <name evidence="6" type="ORF">P153DRAFT_288848</name>
</gene>
<dbReference type="InterPro" id="IPR017850">
    <property type="entry name" value="Alkaline_phosphatase_core_sf"/>
</dbReference>
<dbReference type="NCBIfam" id="TIGR03417">
    <property type="entry name" value="chol_sulfatase"/>
    <property type="match status" value="1"/>
</dbReference>
<feature type="domain" description="Sulfatase N-terminal" evidence="4">
    <location>
        <begin position="104"/>
        <end position="448"/>
    </location>
</feature>
<feature type="region of interest" description="Disordered" evidence="3">
    <location>
        <begin position="1"/>
        <end position="68"/>
    </location>
</feature>
<dbReference type="GO" id="GO:0004065">
    <property type="term" value="F:arylsulfatase activity"/>
    <property type="evidence" value="ECO:0007669"/>
    <property type="project" value="TreeGrafter"/>
</dbReference>
<name>A0A6A6AHI6_9PLEO</name>
<evidence type="ECO:0000256" key="2">
    <source>
        <dbReference type="ARBA" id="ARBA00022801"/>
    </source>
</evidence>
<organism evidence="6 7">
    <name type="scientific">Dothidotthia symphoricarpi CBS 119687</name>
    <dbReference type="NCBI Taxonomy" id="1392245"/>
    <lineage>
        <taxon>Eukaryota</taxon>
        <taxon>Fungi</taxon>
        <taxon>Dikarya</taxon>
        <taxon>Ascomycota</taxon>
        <taxon>Pezizomycotina</taxon>
        <taxon>Dothideomycetes</taxon>
        <taxon>Pleosporomycetidae</taxon>
        <taxon>Pleosporales</taxon>
        <taxon>Dothidotthiaceae</taxon>
        <taxon>Dothidotthia</taxon>
    </lineage>
</organism>
<evidence type="ECO:0000313" key="7">
    <source>
        <dbReference type="Proteomes" id="UP000799771"/>
    </source>
</evidence>
<dbReference type="InterPro" id="IPR017785">
    <property type="entry name" value="Choline-sulfatase"/>
</dbReference>
<comment type="similarity">
    <text evidence="1">Belongs to the sulfatase family.</text>
</comment>
<dbReference type="PROSITE" id="PS00149">
    <property type="entry name" value="SULFATASE_2"/>
    <property type="match status" value="1"/>
</dbReference>
<feature type="domain" description="Choline sulfatase enzyme C-terminal" evidence="5">
    <location>
        <begin position="553"/>
        <end position="604"/>
    </location>
</feature>